<comment type="caution">
    <text evidence="1">The sequence shown here is derived from an EMBL/GenBank/DDBJ whole genome shotgun (WGS) entry which is preliminary data.</text>
</comment>
<dbReference type="AlphaFoldDB" id="A0A4R1PRI5"/>
<proteinExistence type="predicted"/>
<dbReference type="Proteomes" id="UP000295063">
    <property type="component" value="Unassembled WGS sequence"/>
</dbReference>
<protein>
    <submittedName>
        <fullName evidence="1">Uncharacterized protein</fullName>
    </submittedName>
</protein>
<dbReference type="RefSeq" id="WP_132083352.1">
    <property type="nucleotide sequence ID" value="NZ_DAMAKO010000022.1"/>
</dbReference>
<keyword evidence="2" id="KW-1185">Reference proteome</keyword>
<organism evidence="1 2">
    <name type="scientific">Anaerospora hongkongensis</name>
    <dbReference type="NCBI Taxonomy" id="244830"/>
    <lineage>
        <taxon>Bacteria</taxon>
        <taxon>Bacillati</taxon>
        <taxon>Bacillota</taxon>
        <taxon>Negativicutes</taxon>
        <taxon>Selenomonadales</taxon>
        <taxon>Sporomusaceae</taxon>
        <taxon>Anaerospora</taxon>
    </lineage>
</organism>
<dbReference type="OrthoDB" id="1681626at2"/>
<sequence length="130" mass="14650">MSELDILVTKKLVAYREEILKSFKEKHPYVVGMLETVFSGKENRVGLQVTDSGRVVGEYTFIVTGIQVSGTETGRLDPSLKHPLLGITIKPYIQIEKATLEKMITDESYKDDILAYTTRILPDITIKFIA</sequence>
<evidence type="ECO:0000313" key="2">
    <source>
        <dbReference type="Proteomes" id="UP000295063"/>
    </source>
</evidence>
<dbReference type="EMBL" id="SLUI01000021">
    <property type="protein sequence ID" value="TCL32441.1"/>
    <property type="molecule type" value="Genomic_DNA"/>
</dbReference>
<name>A0A4R1PRI5_9FIRM</name>
<accession>A0A4R1PRI5</accession>
<reference evidence="1 2" key="1">
    <citation type="submission" date="2019-03" db="EMBL/GenBank/DDBJ databases">
        <title>Genomic Encyclopedia of Type Strains, Phase IV (KMG-IV): sequencing the most valuable type-strain genomes for metagenomic binning, comparative biology and taxonomic classification.</title>
        <authorList>
            <person name="Goeker M."/>
        </authorList>
    </citation>
    <scope>NUCLEOTIDE SEQUENCE [LARGE SCALE GENOMIC DNA]</scope>
    <source>
        <strain evidence="1 2">DSM 15969</strain>
    </source>
</reference>
<gene>
    <name evidence="1" type="ORF">EV210_1216</name>
</gene>
<evidence type="ECO:0000313" key="1">
    <source>
        <dbReference type="EMBL" id="TCL32441.1"/>
    </source>
</evidence>